<proteinExistence type="predicted"/>
<dbReference type="AlphaFoldDB" id="A0AAP0HYF0"/>
<dbReference type="Proteomes" id="UP001419268">
    <property type="component" value="Unassembled WGS sequence"/>
</dbReference>
<reference evidence="2 3" key="1">
    <citation type="submission" date="2024-01" db="EMBL/GenBank/DDBJ databases">
        <title>Genome assemblies of Stephania.</title>
        <authorList>
            <person name="Yang L."/>
        </authorList>
    </citation>
    <scope>NUCLEOTIDE SEQUENCE [LARGE SCALE GENOMIC DNA]</scope>
    <source>
        <strain evidence="2">JXDWG</strain>
        <tissue evidence="2">Leaf</tissue>
    </source>
</reference>
<evidence type="ECO:0000256" key="1">
    <source>
        <dbReference type="SAM" id="Phobius"/>
    </source>
</evidence>
<evidence type="ECO:0000313" key="3">
    <source>
        <dbReference type="Proteomes" id="UP001419268"/>
    </source>
</evidence>
<accession>A0AAP0HYF0</accession>
<evidence type="ECO:0000313" key="2">
    <source>
        <dbReference type="EMBL" id="KAK9100965.1"/>
    </source>
</evidence>
<feature type="transmembrane region" description="Helical" evidence="1">
    <location>
        <begin position="59"/>
        <end position="80"/>
    </location>
</feature>
<organism evidence="2 3">
    <name type="scientific">Stephania cephalantha</name>
    <dbReference type="NCBI Taxonomy" id="152367"/>
    <lineage>
        <taxon>Eukaryota</taxon>
        <taxon>Viridiplantae</taxon>
        <taxon>Streptophyta</taxon>
        <taxon>Embryophyta</taxon>
        <taxon>Tracheophyta</taxon>
        <taxon>Spermatophyta</taxon>
        <taxon>Magnoliopsida</taxon>
        <taxon>Ranunculales</taxon>
        <taxon>Menispermaceae</taxon>
        <taxon>Menispermoideae</taxon>
        <taxon>Cissampelideae</taxon>
        <taxon>Stephania</taxon>
    </lineage>
</organism>
<keyword evidence="1" id="KW-0812">Transmembrane</keyword>
<protein>
    <submittedName>
        <fullName evidence="2">Uncharacterized protein</fullName>
    </submittedName>
</protein>
<keyword evidence="3" id="KW-1185">Reference proteome</keyword>
<keyword evidence="1" id="KW-0472">Membrane</keyword>
<name>A0AAP0HYF0_9MAGN</name>
<sequence>MWLSCKRRDESGDAPRVACEPGNRVVSILSRLPAGRARRRSAIIPEPAVRHRIDCRSSFDILIVYVIYIFQILFRVVYWVERYFFDLT</sequence>
<keyword evidence="1" id="KW-1133">Transmembrane helix</keyword>
<comment type="caution">
    <text evidence="2">The sequence shown here is derived from an EMBL/GenBank/DDBJ whole genome shotgun (WGS) entry which is preliminary data.</text>
</comment>
<gene>
    <name evidence="2" type="ORF">Scep_024395</name>
</gene>
<dbReference type="EMBL" id="JBBNAG010000010">
    <property type="protein sequence ID" value="KAK9100965.1"/>
    <property type="molecule type" value="Genomic_DNA"/>
</dbReference>